<feature type="region of interest" description="Disordered" evidence="1">
    <location>
        <begin position="368"/>
        <end position="409"/>
    </location>
</feature>
<keyword evidence="3" id="KW-1185">Reference proteome</keyword>
<dbReference type="AlphaFoldDB" id="A0AAJ8JW58"/>
<dbReference type="GeneID" id="91089004"/>
<organism evidence="2 3">
    <name type="scientific">Cryptococcus depauperatus CBS 7841</name>
    <dbReference type="NCBI Taxonomy" id="1295531"/>
    <lineage>
        <taxon>Eukaryota</taxon>
        <taxon>Fungi</taxon>
        <taxon>Dikarya</taxon>
        <taxon>Basidiomycota</taxon>
        <taxon>Agaricomycotina</taxon>
        <taxon>Tremellomycetes</taxon>
        <taxon>Tremellales</taxon>
        <taxon>Cryptococcaceae</taxon>
        <taxon>Cryptococcus</taxon>
    </lineage>
</organism>
<evidence type="ECO:0000313" key="3">
    <source>
        <dbReference type="Proteomes" id="UP000094043"/>
    </source>
</evidence>
<dbReference type="KEGG" id="cdep:91089004"/>
<evidence type="ECO:0000313" key="2">
    <source>
        <dbReference type="EMBL" id="WVN89568.1"/>
    </source>
</evidence>
<dbReference type="RefSeq" id="XP_066070268.1">
    <property type="nucleotide sequence ID" value="XM_066214171.1"/>
</dbReference>
<feature type="region of interest" description="Disordered" evidence="1">
    <location>
        <begin position="18"/>
        <end position="95"/>
    </location>
</feature>
<sequence>MNSQWSDYLGSNPLGYSNIDGGNGNDPYSLRSLQGQSARGTNQPGGTPAYNLSYTQLNPNGSATGVPPNDCMSWDPSTDQGQLTEETGGDVAPQYSPMSGNPEILVDTRHLNPQNPRLPPQFKPFAGSIYNVNAASLNPPGLGPPILFGPLDEQEARNILFPGEISSNAPSEAFSSHPNDTASVMSGLSGRDANTPPLFAQTIGRRHSHSDVGRLPSNIQSQGGEAPSDSIFLGQTVATLTLANKRFRSQLSKCWKEKNRWERGHKSVCDRKKHLEEESIKLEETKLSQGGQVDQRTRDEMEGYLKQTKSSIPSQTKWIVLQRVEKEGIRKELLWTILIQANRRPNVETQIPRSTSILALSFEKEKRDRLKTSKSCEPNETQNRLRRGSSSTSISDRAHGKRPRYDVSTEEGMISMEGSEDEYKAKKLRFQEKRMEIECERRQEEKDGRRIQLIRLLAGDLMIWRASSDNMSYPEAWAKVMNQVEAMQRGLERHAYT</sequence>
<name>A0AAJ8JW58_9TREE</name>
<protein>
    <submittedName>
        <fullName evidence="2">Uncharacterized protein</fullName>
    </submittedName>
</protein>
<feature type="compositionally biased region" description="Polar residues" evidence="1">
    <location>
        <begin position="373"/>
        <end position="395"/>
    </location>
</feature>
<dbReference type="Proteomes" id="UP000094043">
    <property type="component" value="Chromosome 6"/>
</dbReference>
<gene>
    <name evidence="2" type="ORF">L203_104795</name>
</gene>
<feature type="region of interest" description="Disordered" evidence="1">
    <location>
        <begin position="169"/>
        <end position="227"/>
    </location>
</feature>
<accession>A0AAJ8JW58</accession>
<reference evidence="2" key="3">
    <citation type="submission" date="2024-01" db="EMBL/GenBank/DDBJ databases">
        <authorList>
            <person name="Coelho M.A."/>
            <person name="David-Palma M."/>
            <person name="Shea T."/>
            <person name="Sun S."/>
            <person name="Cuomo C.A."/>
            <person name="Heitman J."/>
        </authorList>
    </citation>
    <scope>NUCLEOTIDE SEQUENCE</scope>
    <source>
        <strain evidence="2">CBS 7841</strain>
    </source>
</reference>
<proteinExistence type="predicted"/>
<evidence type="ECO:0000256" key="1">
    <source>
        <dbReference type="SAM" id="MobiDB-lite"/>
    </source>
</evidence>
<feature type="compositionally biased region" description="Polar residues" evidence="1">
    <location>
        <begin position="169"/>
        <end position="186"/>
    </location>
</feature>
<feature type="compositionally biased region" description="Polar residues" evidence="1">
    <location>
        <begin position="31"/>
        <end position="63"/>
    </location>
</feature>
<dbReference type="EMBL" id="CP143789">
    <property type="protein sequence ID" value="WVN89568.1"/>
    <property type="molecule type" value="Genomic_DNA"/>
</dbReference>
<feature type="compositionally biased region" description="Polar residues" evidence="1">
    <location>
        <begin position="75"/>
        <end position="85"/>
    </location>
</feature>
<reference evidence="2" key="2">
    <citation type="journal article" date="2022" name="Elife">
        <title>Obligate sexual reproduction of a homothallic fungus closely related to the Cryptococcus pathogenic species complex.</title>
        <authorList>
            <person name="Passer A.R."/>
            <person name="Clancey S.A."/>
            <person name="Shea T."/>
            <person name="David-Palma M."/>
            <person name="Averette A.F."/>
            <person name="Boekhout T."/>
            <person name="Porcel B.M."/>
            <person name="Nowrousian M."/>
            <person name="Cuomo C.A."/>
            <person name="Sun S."/>
            <person name="Heitman J."/>
            <person name="Coelho M.A."/>
        </authorList>
    </citation>
    <scope>NUCLEOTIDE SEQUENCE</scope>
    <source>
        <strain evidence="2">CBS 7841</strain>
    </source>
</reference>
<reference evidence="2" key="1">
    <citation type="submission" date="2016-06" db="EMBL/GenBank/DDBJ databases">
        <authorList>
            <person name="Cuomo C."/>
            <person name="Litvintseva A."/>
            <person name="Heitman J."/>
            <person name="Chen Y."/>
            <person name="Sun S."/>
            <person name="Springer D."/>
            <person name="Dromer F."/>
            <person name="Young S."/>
            <person name="Zeng Q."/>
            <person name="Chapman S."/>
            <person name="Gujja S."/>
            <person name="Saif S."/>
            <person name="Birren B."/>
        </authorList>
    </citation>
    <scope>NUCLEOTIDE SEQUENCE</scope>
    <source>
        <strain evidence="2">CBS 7841</strain>
    </source>
</reference>